<evidence type="ECO:0000256" key="6">
    <source>
        <dbReference type="ARBA" id="ARBA00022801"/>
    </source>
</evidence>
<feature type="compositionally biased region" description="Polar residues" evidence="14">
    <location>
        <begin position="104"/>
        <end position="114"/>
    </location>
</feature>
<dbReference type="PIRSF" id="PIRSF037911">
    <property type="entry name" value="HDAC_II_euk"/>
    <property type="match status" value="1"/>
</dbReference>
<evidence type="ECO:0000256" key="9">
    <source>
        <dbReference type="ARBA" id="ARBA00023015"/>
    </source>
</evidence>
<keyword evidence="7 13" id="KW-0862">Zinc</keyword>
<evidence type="ECO:0000256" key="13">
    <source>
        <dbReference type="PIRSR" id="PIRSR037911-2"/>
    </source>
</evidence>
<dbReference type="GO" id="GO:0141221">
    <property type="term" value="F:histone deacetylase activity, hydrolytic mechanism"/>
    <property type="evidence" value="ECO:0007669"/>
    <property type="project" value="UniProtKB-EC"/>
</dbReference>
<organism evidence="16 17">
    <name type="scientific">Triplophysa rosa</name>
    <name type="common">Cave loach</name>
    <dbReference type="NCBI Taxonomy" id="992332"/>
    <lineage>
        <taxon>Eukaryota</taxon>
        <taxon>Metazoa</taxon>
        <taxon>Chordata</taxon>
        <taxon>Craniata</taxon>
        <taxon>Vertebrata</taxon>
        <taxon>Euteleostomi</taxon>
        <taxon>Actinopterygii</taxon>
        <taxon>Neopterygii</taxon>
        <taxon>Teleostei</taxon>
        <taxon>Ostariophysi</taxon>
        <taxon>Cypriniformes</taxon>
        <taxon>Nemacheilidae</taxon>
        <taxon>Triplophysa</taxon>
    </lineage>
</organism>
<feature type="non-terminal residue" evidence="16">
    <location>
        <position position="766"/>
    </location>
</feature>
<gene>
    <name evidence="16" type="ORF">IRJ41_025654</name>
</gene>
<dbReference type="Pfam" id="PF00850">
    <property type="entry name" value="Hist_deacetyl"/>
    <property type="match status" value="1"/>
</dbReference>
<dbReference type="AlphaFoldDB" id="A0A9W7WU16"/>
<keyword evidence="11" id="KW-0539">Nucleus</keyword>
<evidence type="ECO:0000256" key="3">
    <source>
        <dbReference type="ARBA" id="ARBA00012111"/>
    </source>
</evidence>
<evidence type="ECO:0000313" key="17">
    <source>
        <dbReference type="Proteomes" id="UP001059041"/>
    </source>
</evidence>
<keyword evidence="17" id="KW-1185">Reference proteome</keyword>
<proteinExistence type="inferred from homology"/>
<dbReference type="SUPFAM" id="SSF52768">
    <property type="entry name" value="Arginase/deacetylase"/>
    <property type="match status" value="1"/>
</dbReference>
<evidence type="ECO:0000256" key="4">
    <source>
        <dbReference type="ARBA" id="ARBA00022491"/>
    </source>
</evidence>
<dbReference type="GO" id="GO:0000122">
    <property type="term" value="P:negative regulation of transcription by RNA polymerase II"/>
    <property type="evidence" value="ECO:0007669"/>
    <property type="project" value="InterPro"/>
</dbReference>
<evidence type="ECO:0000256" key="7">
    <source>
        <dbReference type="ARBA" id="ARBA00022833"/>
    </source>
</evidence>
<dbReference type="GO" id="GO:0046872">
    <property type="term" value="F:metal ion binding"/>
    <property type="evidence" value="ECO:0007669"/>
    <property type="project" value="UniProtKB-KW"/>
</dbReference>
<comment type="caution">
    <text evidence="16">The sequence shown here is derived from an EMBL/GenBank/DDBJ whole genome shotgun (WGS) entry which is preliminary data.</text>
</comment>
<dbReference type="InterPro" id="IPR046949">
    <property type="entry name" value="HDAC4/5/7/9"/>
</dbReference>
<evidence type="ECO:0000256" key="14">
    <source>
        <dbReference type="SAM" id="MobiDB-lite"/>
    </source>
</evidence>
<feature type="binding site" evidence="13">
    <location>
        <position position="363"/>
    </location>
    <ligand>
        <name>Zn(2+)</name>
        <dbReference type="ChEBI" id="CHEBI:29105"/>
    </ligand>
</feature>
<evidence type="ECO:0000256" key="2">
    <source>
        <dbReference type="ARBA" id="ARBA00007738"/>
    </source>
</evidence>
<dbReference type="EC" id="3.5.1.98" evidence="3"/>
<feature type="binding site" evidence="13">
    <location>
        <position position="369"/>
    </location>
    <ligand>
        <name>Zn(2+)</name>
        <dbReference type="ChEBI" id="CHEBI:29105"/>
    </ligand>
</feature>
<comment type="subcellular location">
    <subcellularLocation>
        <location evidence="1">Nucleus</location>
    </subcellularLocation>
</comment>
<dbReference type="InterPro" id="IPR000286">
    <property type="entry name" value="HDACs"/>
</dbReference>
<dbReference type="Gene3D" id="3.40.800.20">
    <property type="entry name" value="Histone deacetylase domain"/>
    <property type="match status" value="1"/>
</dbReference>
<dbReference type="InterPro" id="IPR023696">
    <property type="entry name" value="Ureohydrolase_dom_sf"/>
</dbReference>
<evidence type="ECO:0000259" key="15">
    <source>
        <dbReference type="Pfam" id="PF00850"/>
    </source>
</evidence>
<evidence type="ECO:0000256" key="12">
    <source>
        <dbReference type="PIRSR" id="PIRSR037911-1"/>
    </source>
</evidence>
<feature type="compositionally biased region" description="Basic and acidic residues" evidence="14">
    <location>
        <begin position="1"/>
        <end position="23"/>
    </location>
</feature>
<evidence type="ECO:0000256" key="1">
    <source>
        <dbReference type="ARBA" id="ARBA00004123"/>
    </source>
</evidence>
<feature type="region of interest" description="Disordered" evidence="14">
    <location>
        <begin position="99"/>
        <end position="162"/>
    </location>
</feature>
<feature type="binding site" evidence="13">
    <location>
        <position position="361"/>
    </location>
    <ligand>
        <name>Zn(2+)</name>
        <dbReference type="ChEBI" id="CHEBI:29105"/>
    </ligand>
</feature>
<feature type="binding site" evidence="13">
    <location>
        <position position="432"/>
    </location>
    <ligand>
        <name>Zn(2+)</name>
        <dbReference type="ChEBI" id="CHEBI:29105"/>
    </ligand>
</feature>
<name>A0A9W7WU16_TRIRA</name>
<sequence length="766" mass="85489">SQHQHGRLERGRESKPLNKKKSEQGAIASPWVKQRLQQFILNRQDQVAAPDIVLSAFPRKPKLDLNQSESLSNTYYSDCFGEDNPLRRTVSEPILKVRRKRSLTGRQNPLQRKTSAPPAVRAPDTMGVAPSSSSVPKRSLAADKETQNYGPPQSHEAEPPPHIALQNPIFLSVMPQSWPAPQMQLSPVPPNCLTVTEPPGMSHRTLYKTKSAPSYISYTYTETIAVTHPIYDQHHTFCLQDRVQHHTVPHKVPFHKMWHSCSEELYDKERPLGSESYRERAKDGGHNQFESTDKSYYNQMRPEAEEYNHRPIRWPHRHLNKSLPPRLRCPTTVSNLSQSIMNKPNYTTGLVYDSQILKHECDCGDNSKHPEHAGRIKSIWSRLHECGLQKQCELVRGRMATFEELQSVHSKDHVILFTEHSDHIEMFQTQPCGGKGRHHDMVWNSLSSSAALKMAVGSVIELALRVALGELRNGFALVRPPGLHAAQSQTGGFSIFNSVAIAAKQLQHRLNMKKILIVDWDIHHGCGTEAIFYTDPSVLYISLHRYDYGTFFPGTGGPKLAGDGEGKGYNVNVAWSGGLDPPMGDAEYLAAFRTIVMPIAREFSPNVVLVSAGFDAADGHSPALGGYKVSAKCFGFLTRKLMELAEGRVVLVLEGGFDLTTLCDASQACVGALLGNEPEPLAEEELLRRPCDNAVRSLEELLRVQSQYWGSVRSVLESVALPYVKAERRYSADSDAASAMGGLTMTVPSRRCYPNEPMEHDEADSM</sequence>
<dbReference type="GO" id="GO:0000118">
    <property type="term" value="C:histone deacetylase complex"/>
    <property type="evidence" value="ECO:0007669"/>
    <property type="project" value="TreeGrafter"/>
</dbReference>
<protein>
    <recommendedName>
        <fullName evidence="3">histone deacetylase</fullName>
        <ecNumber evidence="3">3.5.1.98</ecNumber>
    </recommendedName>
</protein>
<reference evidence="16" key="1">
    <citation type="submission" date="2021-02" db="EMBL/GenBank/DDBJ databases">
        <title>Comparative genomics reveals that relaxation of natural selection precedes convergent phenotypic evolution of cavefish.</title>
        <authorList>
            <person name="Peng Z."/>
        </authorList>
    </citation>
    <scope>NUCLEOTIDE SEQUENCE</scope>
    <source>
        <tissue evidence="16">Muscle</tissue>
    </source>
</reference>
<dbReference type="GO" id="GO:0040029">
    <property type="term" value="P:epigenetic regulation of gene expression"/>
    <property type="evidence" value="ECO:0007669"/>
    <property type="project" value="TreeGrafter"/>
</dbReference>
<dbReference type="PRINTS" id="PR01270">
    <property type="entry name" value="HDASUPER"/>
</dbReference>
<evidence type="ECO:0000256" key="11">
    <source>
        <dbReference type="ARBA" id="ARBA00023242"/>
    </source>
</evidence>
<keyword evidence="4" id="KW-0678">Repressor</keyword>
<comment type="similarity">
    <text evidence="2">Belongs to the histone deacetylase family. HD type 2 subfamily.</text>
</comment>
<dbReference type="InterPro" id="IPR037138">
    <property type="entry name" value="His_deacetylse_dom_sf"/>
</dbReference>
<dbReference type="PANTHER" id="PTHR10625:SF42">
    <property type="entry name" value="HISTONE DEACETYLASE 7"/>
    <property type="match status" value="1"/>
</dbReference>
<dbReference type="PANTHER" id="PTHR10625">
    <property type="entry name" value="HISTONE DEACETYLASE HDAC1-RELATED"/>
    <property type="match status" value="1"/>
</dbReference>
<accession>A0A9W7WU16</accession>
<feature type="active site" evidence="12">
    <location>
        <position position="484"/>
    </location>
</feature>
<keyword evidence="8" id="KW-0156">Chromatin regulator</keyword>
<evidence type="ECO:0000256" key="10">
    <source>
        <dbReference type="ARBA" id="ARBA00023163"/>
    </source>
</evidence>
<keyword evidence="9" id="KW-0805">Transcription regulation</keyword>
<evidence type="ECO:0000256" key="8">
    <source>
        <dbReference type="ARBA" id="ARBA00022853"/>
    </source>
</evidence>
<dbReference type="Proteomes" id="UP001059041">
    <property type="component" value="Linkage Group LG7"/>
</dbReference>
<feature type="domain" description="Histone deacetylase" evidence="15">
    <location>
        <begin position="369"/>
        <end position="672"/>
    </location>
</feature>
<evidence type="ECO:0000256" key="5">
    <source>
        <dbReference type="ARBA" id="ARBA00022723"/>
    </source>
</evidence>
<keyword evidence="6" id="KW-0378">Hydrolase</keyword>
<keyword evidence="10" id="KW-0804">Transcription</keyword>
<dbReference type="InterPro" id="IPR023801">
    <property type="entry name" value="His_deacetylse_dom"/>
</dbReference>
<evidence type="ECO:0000313" key="16">
    <source>
        <dbReference type="EMBL" id="KAI7808216.1"/>
    </source>
</evidence>
<dbReference type="EMBL" id="JAFHDT010000007">
    <property type="protein sequence ID" value="KAI7808216.1"/>
    <property type="molecule type" value="Genomic_DNA"/>
</dbReference>
<feature type="region of interest" description="Disordered" evidence="14">
    <location>
        <begin position="1"/>
        <end position="29"/>
    </location>
</feature>
<keyword evidence="5 13" id="KW-0479">Metal-binding</keyword>